<protein>
    <submittedName>
        <fullName evidence="6">Site-specific DNA-cytosine methylase</fullName>
    </submittedName>
</protein>
<dbReference type="Gene3D" id="3.40.50.150">
    <property type="entry name" value="Vaccinia Virus protein VP39"/>
    <property type="match status" value="1"/>
</dbReference>
<dbReference type="GO" id="GO:0009307">
    <property type="term" value="P:DNA restriction-modification system"/>
    <property type="evidence" value="ECO:0007669"/>
    <property type="project" value="UniProtKB-KW"/>
</dbReference>
<dbReference type="RefSeq" id="WP_186458386.1">
    <property type="nucleotide sequence ID" value="NZ_VIWP01000008.1"/>
</dbReference>
<dbReference type="EMBL" id="VIWP01000008">
    <property type="protein sequence ID" value="TWF49479.1"/>
    <property type="molecule type" value="Genomic_DNA"/>
</dbReference>
<gene>
    <name evidence="6" type="ORF">FHW37_108149</name>
</gene>
<comment type="caution">
    <text evidence="5">Lacks conserved residue(s) required for the propagation of feature annotation.</text>
</comment>
<keyword evidence="1 5" id="KW-0489">Methyltransferase</keyword>
<dbReference type="GO" id="GO:0003886">
    <property type="term" value="F:DNA (cytosine-5-)-methyltransferase activity"/>
    <property type="evidence" value="ECO:0007669"/>
    <property type="project" value="UniProtKB-EC"/>
</dbReference>
<dbReference type="Proteomes" id="UP000320653">
    <property type="component" value="Unassembled WGS sequence"/>
</dbReference>
<evidence type="ECO:0000256" key="1">
    <source>
        <dbReference type="ARBA" id="ARBA00022603"/>
    </source>
</evidence>
<comment type="similarity">
    <text evidence="5">Belongs to the class I-like SAM-binding methyltransferase superfamily. C5-methyltransferase family.</text>
</comment>
<evidence type="ECO:0000313" key="6">
    <source>
        <dbReference type="EMBL" id="TWF49479.1"/>
    </source>
</evidence>
<accession>A0A561QGH3</accession>
<evidence type="ECO:0000256" key="5">
    <source>
        <dbReference type="PROSITE-ProRule" id="PRU01016"/>
    </source>
</evidence>
<keyword evidence="2 5" id="KW-0808">Transferase</keyword>
<dbReference type="InterPro" id="IPR001525">
    <property type="entry name" value="C5_MeTfrase"/>
</dbReference>
<keyword evidence="5" id="KW-0949">S-adenosyl-L-methionine</keyword>
<dbReference type="SUPFAM" id="SSF53335">
    <property type="entry name" value="S-adenosyl-L-methionine-dependent methyltransferases"/>
    <property type="match status" value="1"/>
</dbReference>
<sequence length="733" mass="81886">MVDLDAEEPRSIIEPQRPIDFFSEPFRSAKKLLKKIRGASRKTYLETAAVVESLAEAHPNLSEEELIAWLCSEGRLSYREAVGHARFRSHMSGFTEQVDKLDLNVDVVQHLLVADKATQAECLLRLAQGDTIDYPAINDIYKRNRAAARSEESLANAARSAAMRQAADRCRVRLERGAAELVAMFVKLQAKHAVIYENDSDENGESGWFETQYDLEDKKYLEAVIGIQEAAATVLRHLEALFGSEHADRADILEIALKDDFQASVALSWHALVDLSAGRFAGYDIEPWSDDPRRLRQCIEFLAGSESGAVPLRTKRKVKLPVLPSKSLRMIDIAAGIGGTVLGLESAGFHPVAAYEFSLSARKLMDENYPAVSRPQMDPLVGRYQFAPFTGKNIGLVTSGTSLKHFSLEPRAGRLDPSYDNFGHAVNAIRTVSPSAFFFEVDPRINNQENSKFRRHVETIIEELGYDIRWSLIAVSRIGLPQIDPRLVMVGMRDGRIRDLEIPVMIEPVTRTVVDAIGDLVSSHIIGDDKDSKLRLDWVESWKAACADKLAPMIVNWTPHAPASDEWANIFKIDIGKYTSSRPTSEEIADPAFRLRLTSAMLARIQGIPDEWSVTGANGEWHRDLIETAVPPVLAKLVGFAIFSALTGEKIDIQKSMSEPLRQPPPPVKKVWFGNRYAGRRWSVEVPEDWSPRNGLRSFRYISDEAAQIADWRATWKGEDDHPLDAATSTYGN</sequence>
<name>A0A561QGH3_9HYPH</name>
<proteinExistence type="inferred from homology"/>
<dbReference type="Pfam" id="PF00145">
    <property type="entry name" value="DNA_methylase"/>
    <property type="match status" value="1"/>
</dbReference>
<evidence type="ECO:0000256" key="3">
    <source>
        <dbReference type="ARBA" id="ARBA00022747"/>
    </source>
</evidence>
<dbReference type="GO" id="GO:0032259">
    <property type="term" value="P:methylation"/>
    <property type="evidence" value="ECO:0007669"/>
    <property type="project" value="UniProtKB-KW"/>
</dbReference>
<evidence type="ECO:0000256" key="2">
    <source>
        <dbReference type="ARBA" id="ARBA00022679"/>
    </source>
</evidence>
<keyword evidence="3" id="KW-0680">Restriction system</keyword>
<dbReference type="PROSITE" id="PS51679">
    <property type="entry name" value="SAM_MT_C5"/>
    <property type="match status" value="1"/>
</dbReference>
<evidence type="ECO:0000256" key="4">
    <source>
        <dbReference type="ARBA" id="ARBA00047422"/>
    </source>
</evidence>
<organism evidence="6 7">
    <name type="scientific">Neorhizobium alkalisoli</name>
    <dbReference type="NCBI Taxonomy" id="528178"/>
    <lineage>
        <taxon>Bacteria</taxon>
        <taxon>Pseudomonadati</taxon>
        <taxon>Pseudomonadota</taxon>
        <taxon>Alphaproteobacteria</taxon>
        <taxon>Hyphomicrobiales</taxon>
        <taxon>Rhizobiaceae</taxon>
        <taxon>Rhizobium/Agrobacterium group</taxon>
        <taxon>Neorhizobium</taxon>
    </lineage>
</organism>
<evidence type="ECO:0000313" key="7">
    <source>
        <dbReference type="Proteomes" id="UP000320653"/>
    </source>
</evidence>
<keyword evidence="7" id="KW-1185">Reference proteome</keyword>
<dbReference type="Gene3D" id="3.90.120.10">
    <property type="entry name" value="DNA Methylase, subunit A, domain 2"/>
    <property type="match status" value="1"/>
</dbReference>
<dbReference type="AlphaFoldDB" id="A0A561QGH3"/>
<dbReference type="InterPro" id="IPR029063">
    <property type="entry name" value="SAM-dependent_MTases_sf"/>
</dbReference>
<comment type="catalytic activity">
    <reaction evidence="4">
        <text>a 2'-deoxycytidine in DNA + S-adenosyl-L-methionine = a 5-methyl-2'-deoxycytidine in DNA + S-adenosyl-L-homocysteine + H(+)</text>
        <dbReference type="Rhea" id="RHEA:13681"/>
        <dbReference type="Rhea" id="RHEA-COMP:11369"/>
        <dbReference type="Rhea" id="RHEA-COMP:11370"/>
        <dbReference type="ChEBI" id="CHEBI:15378"/>
        <dbReference type="ChEBI" id="CHEBI:57856"/>
        <dbReference type="ChEBI" id="CHEBI:59789"/>
        <dbReference type="ChEBI" id="CHEBI:85452"/>
        <dbReference type="ChEBI" id="CHEBI:85454"/>
        <dbReference type="EC" id="2.1.1.37"/>
    </reaction>
</comment>
<comment type="caution">
    <text evidence="6">The sequence shown here is derived from an EMBL/GenBank/DDBJ whole genome shotgun (WGS) entry which is preliminary data.</text>
</comment>
<reference evidence="6 7" key="1">
    <citation type="submission" date="2019-06" db="EMBL/GenBank/DDBJ databases">
        <title>Sorghum-associated microbial communities from plants grown in Nebraska, USA.</title>
        <authorList>
            <person name="Schachtman D."/>
        </authorList>
    </citation>
    <scope>NUCLEOTIDE SEQUENCE [LARGE SCALE GENOMIC DNA]</scope>
    <source>
        <strain evidence="6 7">1225</strain>
    </source>
</reference>